<dbReference type="Proteomes" id="UP001211907">
    <property type="component" value="Unassembled WGS sequence"/>
</dbReference>
<reference evidence="3" key="1">
    <citation type="submission" date="2020-05" db="EMBL/GenBank/DDBJ databases">
        <title>Phylogenomic resolution of chytrid fungi.</title>
        <authorList>
            <person name="Stajich J.E."/>
            <person name="Amses K."/>
            <person name="Simmons R."/>
            <person name="Seto K."/>
            <person name="Myers J."/>
            <person name="Bonds A."/>
            <person name="Quandt C.A."/>
            <person name="Barry K."/>
            <person name="Liu P."/>
            <person name="Grigoriev I."/>
            <person name="Longcore J.E."/>
            <person name="James T.Y."/>
        </authorList>
    </citation>
    <scope>NUCLEOTIDE SEQUENCE</scope>
    <source>
        <strain evidence="3">JEL0513</strain>
    </source>
</reference>
<feature type="domain" description="Bacteriophage/plasmid primase P4 C-terminal" evidence="2">
    <location>
        <begin position="49"/>
        <end position="178"/>
    </location>
</feature>
<dbReference type="PANTHER" id="PTHR35372:SF2">
    <property type="entry name" value="SF3 HELICASE DOMAIN-CONTAINING PROTEIN"/>
    <property type="match status" value="1"/>
</dbReference>
<organism evidence="3 4">
    <name type="scientific">Physocladia obscura</name>
    <dbReference type="NCBI Taxonomy" id="109957"/>
    <lineage>
        <taxon>Eukaryota</taxon>
        <taxon>Fungi</taxon>
        <taxon>Fungi incertae sedis</taxon>
        <taxon>Chytridiomycota</taxon>
        <taxon>Chytridiomycota incertae sedis</taxon>
        <taxon>Chytridiomycetes</taxon>
        <taxon>Chytridiales</taxon>
        <taxon>Chytriomycetaceae</taxon>
        <taxon>Physocladia</taxon>
    </lineage>
</organism>
<accession>A0AAD5SQQ3</accession>
<dbReference type="EMBL" id="JADGJH010004123">
    <property type="protein sequence ID" value="KAJ3087150.1"/>
    <property type="molecule type" value="Genomic_DNA"/>
</dbReference>
<keyword evidence="1" id="KW-0378">Hydrolase</keyword>
<evidence type="ECO:0000259" key="2">
    <source>
        <dbReference type="Pfam" id="PF08706"/>
    </source>
</evidence>
<name>A0AAD5SQQ3_9FUNG</name>
<protein>
    <recommendedName>
        <fullName evidence="2">Bacteriophage/plasmid primase P4 C-terminal domain-containing protein</fullName>
    </recommendedName>
</protein>
<dbReference type="Pfam" id="PF08706">
    <property type="entry name" value="D5_N"/>
    <property type="match status" value="1"/>
</dbReference>
<evidence type="ECO:0000313" key="4">
    <source>
        <dbReference type="Proteomes" id="UP001211907"/>
    </source>
</evidence>
<sequence length="270" mass="31286">MMVPDDLVKLCNKPSAKDCEIDFLAMRAIEDQTHATIARLVSTIWINEYYYGERNRVWYYFKNHSWKTSPYGGHITFHIMSDLFEILMARIKILDIDKKWCSKLKAKLSAINFANQIRDTAALHFSNRKHFDEFKLKLDSNLNLLCFKNGVYDLKLGMLRDVMPDDNISMQIDYCFEPYNLNNQIIPDEEMRIFYLMRLASALGGHLCNKLMILIGARANGKSLLVQQLLELALGPYAISWSTQLLKQEFNVCSPNPELASANKKRFINV</sequence>
<comment type="caution">
    <text evidence="3">The sequence shown here is derived from an EMBL/GenBank/DDBJ whole genome shotgun (WGS) entry which is preliminary data.</text>
</comment>
<dbReference type="AlphaFoldDB" id="A0AAD5SQQ3"/>
<gene>
    <name evidence="3" type="ORF">HK100_008466</name>
</gene>
<dbReference type="PANTHER" id="PTHR35372">
    <property type="entry name" value="ATP BINDING PROTEIN-RELATED"/>
    <property type="match status" value="1"/>
</dbReference>
<keyword evidence="4" id="KW-1185">Reference proteome</keyword>
<evidence type="ECO:0000256" key="1">
    <source>
        <dbReference type="ARBA" id="ARBA00022801"/>
    </source>
</evidence>
<proteinExistence type="predicted"/>
<dbReference type="GO" id="GO:0016787">
    <property type="term" value="F:hydrolase activity"/>
    <property type="evidence" value="ECO:0007669"/>
    <property type="project" value="UniProtKB-KW"/>
</dbReference>
<dbReference type="InterPro" id="IPR051620">
    <property type="entry name" value="ORF904-like_C"/>
</dbReference>
<evidence type="ECO:0000313" key="3">
    <source>
        <dbReference type="EMBL" id="KAJ3087150.1"/>
    </source>
</evidence>
<dbReference type="InterPro" id="IPR014818">
    <property type="entry name" value="Phage/plasmid_primase_P4_C"/>
</dbReference>